<keyword evidence="7" id="KW-1185">Reference proteome</keyword>
<feature type="binding site" evidence="5">
    <location>
        <position position="585"/>
    </location>
    <ligand>
        <name>Fe cation</name>
        <dbReference type="ChEBI" id="CHEBI:24875"/>
        <note>catalytic</note>
    </ligand>
</feature>
<organism evidence="6 7">
    <name type="scientific">Jimgerdemannia flammicorona</name>
    <dbReference type="NCBI Taxonomy" id="994334"/>
    <lineage>
        <taxon>Eukaryota</taxon>
        <taxon>Fungi</taxon>
        <taxon>Fungi incertae sedis</taxon>
        <taxon>Mucoromycota</taxon>
        <taxon>Mucoromycotina</taxon>
        <taxon>Endogonomycetes</taxon>
        <taxon>Endogonales</taxon>
        <taxon>Endogonaceae</taxon>
        <taxon>Jimgerdemannia</taxon>
    </lineage>
</organism>
<dbReference type="OrthoDB" id="407010at2759"/>
<feature type="binding site" evidence="5">
    <location>
        <position position="289"/>
    </location>
    <ligand>
        <name>Fe cation</name>
        <dbReference type="ChEBI" id="CHEBI:24875"/>
        <note>catalytic</note>
    </ligand>
</feature>
<proteinExistence type="inferred from homology"/>
<keyword evidence="4 5" id="KW-0408">Iron</keyword>
<dbReference type="EMBL" id="RBNI01003167">
    <property type="protein sequence ID" value="RUP48635.1"/>
    <property type="molecule type" value="Genomic_DNA"/>
</dbReference>
<dbReference type="GO" id="GO:0010436">
    <property type="term" value="F:carotenoid dioxygenase activity"/>
    <property type="evidence" value="ECO:0007669"/>
    <property type="project" value="TreeGrafter"/>
</dbReference>
<comment type="cofactor">
    <cofactor evidence="5">
        <name>Fe(2+)</name>
        <dbReference type="ChEBI" id="CHEBI:29033"/>
    </cofactor>
    <text evidence="5">Binds 1 Fe(2+) ion per subunit.</text>
</comment>
<dbReference type="PANTHER" id="PTHR10543">
    <property type="entry name" value="BETA-CAROTENE DIOXYGENASE"/>
    <property type="match status" value="1"/>
</dbReference>
<feature type="binding site" evidence="5">
    <location>
        <position position="229"/>
    </location>
    <ligand>
        <name>Fe cation</name>
        <dbReference type="ChEBI" id="CHEBI:24875"/>
        <note>catalytic</note>
    </ligand>
</feature>
<dbReference type="Pfam" id="PF03055">
    <property type="entry name" value="RPE65"/>
    <property type="match status" value="1"/>
</dbReference>
<dbReference type="InterPro" id="IPR004294">
    <property type="entry name" value="Carotenoid_Oase"/>
</dbReference>
<evidence type="ECO:0000256" key="5">
    <source>
        <dbReference type="PIRSR" id="PIRSR604294-1"/>
    </source>
</evidence>
<evidence type="ECO:0000256" key="4">
    <source>
        <dbReference type="ARBA" id="ARBA00023004"/>
    </source>
</evidence>
<keyword evidence="3" id="KW-0560">Oxidoreductase</keyword>
<evidence type="ECO:0000256" key="1">
    <source>
        <dbReference type="ARBA" id="ARBA00006787"/>
    </source>
</evidence>
<name>A0A433DCT9_9FUNG</name>
<dbReference type="GO" id="GO:0046872">
    <property type="term" value="F:metal ion binding"/>
    <property type="evidence" value="ECO:0007669"/>
    <property type="project" value="UniProtKB-KW"/>
</dbReference>
<evidence type="ECO:0000256" key="3">
    <source>
        <dbReference type="ARBA" id="ARBA00023002"/>
    </source>
</evidence>
<dbReference type="GO" id="GO:0016121">
    <property type="term" value="P:carotene catabolic process"/>
    <property type="evidence" value="ECO:0007669"/>
    <property type="project" value="TreeGrafter"/>
</dbReference>
<sequence>MQNGLRNTPETTTPLELNVQGKIPEWLSGTLYLSGPGIYSIPLDDSTEPYHITHPFDGLAQIHRLAFNEPIVERDNQNKNSYEEKGRITYTSRHTSKGVGNRIADGDDTLLFFGQDTARTVTQRIASVIHQVTNLVTGTTKERWEQDPSSETVNITVTPNFPFGAVLRGTSTEVEWDDGSEEEDNEAGIVMKTDANMLQLLDRKTLEPKKIFSYEDVDPALGGQLAAAHAQFDSRTGEYFNFVINVASRILSIQTFSLSTLGRQPAQRFSPITTNLGNPSTGIKPSLIHSFCLTEKYIVIPNYPYFYLWGGLSILWYGTINQCLHWDASQSTLFHVLDRRTGRHVATYETDAFFCLHVINAWDDIDVDGDEGVTFDLCAYDNPNIVEATKDFGRGVPPGGLTKEELKKRKPVYPPQVRRYRLNKIPTVAKRQQRSWFSTFSPFSETVIARASYTLVGRDLELPRINPRVSMRQNHFVFGICESRHCATYNAGGAIMNGLRKLNLDDGTSITWDEPNCSCSEPIFVPRPGASSADEDDGVIVAVVNVDGEIGNGDDDHCFIIVLDARNMKELARARMGQYKTTTIHGSFVDMEGADVSVA</sequence>
<comment type="caution">
    <text evidence="6">The sequence shown here is derived from an EMBL/GenBank/DDBJ whole genome shotgun (WGS) entry which is preliminary data.</text>
</comment>
<keyword evidence="2 5" id="KW-0479">Metal-binding</keyword>
<keyword evidence="6" id="KW-0223">Dioxygenase</keyword>
<evidence type="ECO:0000256" key="2">
    <source>
        <dbReference type="ARBA" id="ARBA00022723"/>
    </source>
</evidence>
<dbReference type="AlphaFoldDB" id="A0A433DCT9"/>
<comment type="similarity">
    <text evidence="1">Belongs to the carotenoid oxygenase family.</text>
</comment>
<dbReference type="PANTHER" id="PTHR10543:SF24">
    <property type="entry name" value="CAROTENOID ISOMEROOXYGENASE"/>
    <property type="match status" value="1"/>
</dbReference>
<accession>A0A433DCT9</accession>
<feature type="binding site" evidence="5">
    <location>
        <position position="357"/>
    </location>
    <ligand>
        <name>Fe cation</name>
        <dbReference type="ChEBI" id="CHEBI:24875"/>
        <note>catalytic</note>
    </ligand>
</feature>
<evidence type="ECO:0000313" key="6">
    <source>
        <dbReference type="EMBL" id="RUP48635.1"/>
    </source>
</evidence>
<protein>
    <submittedName>
        <fullName evidence="6">Putative carotene-dioxygenase</fullName>
    </submittedName>
</protein>
<reference evidence="6 7" key="1">
    <citation type="journal article" date="2018" name="New Phytol.">
        <title>Phylogenomics of Endogonaceae and evolution of mycorrhizas within Mucoromycota.</title>
        <authorList>
            <person name="Chang Y."/>
            <person name="Desiro A."/>
            <person name="Na H."/>
            <person name="Sandor L."/>
            <person name="Lipzen A."/>
            <person name="Clum A."/>
            <person name="Barry K."/>
            <person name="Grigoriev I.V."/>
            <person name="Martin F.M."/>
            <person name="Stajich J.E."/>
            <person name="Smith M.E."/>
            <person name="Bonito G."/>
            <person name="Spatafora J.W."/>
        </authorList>
    </citation>
    <scope>NUCLEOTIDE SEQUENCE [LARGE SCALE GENOMIC DNA]</scope>
    <source>
        <strain evidence="6 7">GMNB39</strain>
    </source>
</reference>
<gene>
    <name evidence="6" type="ORF">BC936DRAFT_144260</name>
</gene>
<dbReference type="Proteomes" id="UP000268093">
    <property type="component" value="Unassembled WGS sequence"/>
</dbReference>
<evidence type="ECO:0000313" key="7">
    <source>
        <dbReference type="Proteomes" id="UP000268093"/>
    </source>
</evidence>